<comment type="similarity">
    <text evidence="2 9">Belongs to the HdrA family.</text>
</comment>
<dbReference type="GO" id="GO:0046872">
    <property type="term" value="F:metal ion binding"/>
    <property type="evidence" value="ECO:0007669"/>
    <property type="project" value="UniProtKB-KW"/>
</dbReference>
<evidence type="ECO:0000256" key="7">
    <source>
        <dbReference type="ARBA" id="ARBA00023004"/>
    </source>
</evidence>
<dbReference type="PROSITE" id="PS00198">
    <property type="entry name" value="4FE4S_FER_1"/>
    <property type="match status" value="2"/>
</dbReference>
<dbReference type="Gene3D" id="3.30.70.20">
    <property type="match status" value="1"/>
</dbReference>
<keyword evidence="4 9" id="KW-0479">Metal-binding</keyword>
<keyword evidence="6 9" id="KW-0560">Oxidoreductase</keyword>
<dbReference type="InterPro" id="IPR006076">
    <property type="entry name" value="FAD-dep_OxRdtase"/>
</dbReference>
<keyword evidence="9" id="KW-0285">Flavoprotein</keyword>
<evidence type="ECO:0000259" key="10">
    <source>
        <dbReference type="PROSITE" id="PS51379"/>
    </source>
</evidence>
<dbReference type="GO" id="GO:0051539">
    <property type="term" value="F:4 iron, 4 sulfur cluster binding"/>
    <property type="evidence" value="ECO:0007669"/>
    <property type="project" value="UniProtKB-UniRule"/>
</dbReference>
<feature type="domain" description="4Fe-4S ferredoxin-type" evidence="10">
    <location>
        <begin position="96"/>
        <end position="126"/>
    </location>
</feature>
<evidence type="ECO:0000313" key="11">
    <source>
        <dbReference type="EMBL" id="UJG41632.1"/>
    </source>
</evidence>
<evidence type="ECO:0000256" key="4">
    <source>
        <dbReference type="ARBA" id="ARBA00022723"/>
    </source>
</evidence>
<dbReference type="EC" id="1.8.-.-" evidence="9"/>
<evidence type="ECO:0000256" key="3">
    <source>
        <dbReference type="ARBA" id="ARBA00022485"/>
    </source>
</evidence>
<sequence length="427" mass="46993">MKNYDALVIGAGISGIQTALDLAEQGFKVLMIDKKKSTGGVMIQLSKVFPTLDCASCITTPKMSEASNHPNIETWTLSEVTSISENNGSYVVNILKHPRYVDLVKCTGCGICEEVCPVIVEDEYNEYYGIRKAVGVPFGTAIPQKAVLEPEYCIFCGACAKKCPTQAIEYDQEPENIEVKVKAVIVATGFEQTPIKEEYGGGRYKNVINALTMERLLAPTSPFGGVFRPGDGKNPYSIAYIQCAGSRDASIGVPYCSRVCCMFAVKQAMLLCGAAPLADITIYYMDIRAFGKRYEEFFQEAREMGINFVKGKVAKIEELENGNLKLRVEVQEEEDYGVKEIEHELVVLSSGMLPAWKPEKVREILPLEIHKYGFIKSLQPHVNPSQTNLDGIFVSGTAMAPMDIVDSIYSGSTAAMKAALYIKKIKE</sequence>
<dbReference type="InterPro" id="IPR017900">
    <property type="entry name" value="4Fe4S_Fe_S_CS"/>
</dbReference>
<evidence type="ECO:0000256" key="1">
    <source>
        <dbReference type="ARBA" id="ARBA00001974"/>
    </source>
</evidence>
<dbReference type="PANTHER" id="PTHR43498:SF1">
    <property type="entry name" value="COB--COM HETERODISULFIDE REDUCTASE IRON-SULFUR SUBUNIT A"/>
    <property type="match status" value="1"/>
</dbReference>
<keyword evidence="5 9" id="KW-0274">FAD</keyword>
<dbReference type="Proteomes" id="UP001201020">
    <property type="component" value="Chromosome"/>
</dbReference>
<gene>
    <name evidence="11" type="ORF">K9W45_03995</name>
</gene>
<comment type="cofactor">
    <cofactor evidence="9">
        <name>[4Fe-4S] cluster</name>
        <dbReference type="ChEBI" id="CHEBI:49883"/>
    </cofactor>
</comment>
<dbReference type="Gene3D" id="3.50.50.60">
    <property type="entry name" value="FAD/NAD(P)-binding domain"/>
    <property type="match status" value="2"/>
</dbReference>
<name>A0A9Y1BMJ4_9ARCH</name>
<proteinExistence type="inferred from homology"/>
<reference evidence="11" key="1">
    <citation type="journal article" date="2022" name="Nat. Microbiol.">
        <title>Unique mobile elements and scalable gene flow at the prokaryote-eukaryote boundary revealed by circularized Asgard archaea genomes.</title>
        <authorList>
            <person name="Wu F."/>
            <person name="Speth D.R."/>
            <person name="Philosof A."/>
            <person name="Cremiere A."/>
            <person name="Narayanan A."/>
            <person name="Barco R.A."/>
            <person name="Connon S.A."/>
            <person name="Amend J.P."/>
            <person name="Antoshechkin I.A."/>
            <person name="Orphan V.J."/>
        </authorList>
    </citation>
    <scope>NUCLEOTIDE SEQUENCE</scope>
    <source>
        <strain evidence="11">PM71</strain>
    </source>
</reference>
<dbReference type="PANTHER" id="PTHR43498">
    <property type="entry name" value="FERREDOXIN:COB-COM HETERODISULFIDE REDUCTASE SUBUNIT A"/>
    <property type="match status" value="1"/>
</dbReference>
<accession>A0A9Y1BMJ4</accession>
<evidence type="ECO:0000256" key="5">
    <source>
        <dbReference type="ARBA" id="ARBA00022827"/>
    </source>
</evidence>
<dbReference type="InterPro" id="IPR039650">
    <property type="entry name" value="HdrA-like"/>
</dbReference>
<keyword evidence="3 9" id="KW-0004">4Fe-4S</keyword>
<feature type="domain" description="4Fe-4S ferredoxin-type" evidence="10">
    <location>
        <begin position="144"/>
        <end position="173"/>
    </location>
</feature>
<dbReference type="PROSITE" id="PS51379">
    <property type="entry name" value="4FE4S_FER_2"/>
    <property type="match status" value="2"/>
</dbReference>
<dbReference type="InterPro" id="IPR036188">
    <property type="entry name" value="FAD/NAD-bd_sf"/>
</dbReference>
<comment type="subunit">
    <text evidence="9">The ferredoxin:CoB-CoM heterodisulfide reductase is composed of three subunits; HdrA, HdrB and HdrC.</text>
</comment>
<keyword evidence="7 9" id="KW-0408">Iron</keyword>
<dbReference type="EMBL" id="CP084166">
    <property type="protein sequence ID" value="UJG41632.1"/>
    <property type="molecule type" value="Genomic_DNA"/>
</dbReference>
<dbReference type="SUPFAM" id="SSF51905">
    <property type="entry name" value="FAD/NAD(P)-binding domain"/>
    <property type="match status" value="1"/>
</dbReference>
<comment type="pathway">
    <text evidence="9">Cofactor metabolism; coenzyme M-coenzyme B heterodisulfide reduction; coenzyme B and coenzyme M from coenzyme M-coenzyme B heterodisulfide: step 1/1.</text>
</comment>
<protein>
    <recommendedName>
        <fullName evidence="9">CoB--CoM heterodisulfide reductase iron-sulfur subunit A</fullName>
        <ecNumber evidence="9">1.8.-.-</ecNumber>
    </recommendedName>
</protein>
<evidence type="ECO:0000256" key="2">
    <source>
        <dbReference type="ARBA" id="ARBA00006561"/>
    </source>
</evidence>
<organism evidence="11">
    <name type="scientific">Candidatus Heimdallarchaeum aukensis</name>
    <dbReference type="NCBI Taxonomy" id="2876573"/>
    <lineage>
        <taxon>Archaea</taxon>
        <taxon>Promethearchaeati</taxon>
        <taxon>Candidatus Heimdallarchaeota</taxon>
        <taxon>Candidatus Heimdallarchaeia (ex Rinke et al. 2021) (nom. nud.)</taxon>
        <taxon>Candidatus Heimdallarchaeales</taxon>
        <taxon>Candidatus Heimdallarchaeaceae</taxon>
        <taxon>Candidatus Heimdallarchaeum</taxon>
    </lineage>
</organism>
<keyword evidence="8 9" id="KW-0411">Iron-sulfur</keyword>
<evidence type="ECO:0000256" key="6">
    <source>
        <dbReference type="ARBA" id="ARBA00023002"/>
    </source>
</evidence>
<comment type="cofactor">
    <cofactor evidence="1 9">
        <name>FAD</name>
        <dbReference type="ChEBI" id="CHEBI:57692"/>
    </cofactor>
</comment>
<dbReference type="Pfam" id="PF01266">
    <property type="entry name" value="DAO"/>
    <property type="match status" value="1"/>
</dbReference>
<dbReference type="AlphaFoldDB" id="A0A9Y1BMJ4"/>
<dbReference type="GO" id="GO:0016491">
    <property type="term" value="F:oxidoreductase activity"/>
    <property type="evidence" value="ECO:0007669"/>
    <property type="project" value="UniProtKB-UniRule"/>
</dbReference>
<dbReference type="Pfam" id="PF13187">
    <property type="entry name" value="Fer4_9"/>
    <property type="match status" value="1"/>
</dbReference>
<evidence type="ECO:0000256" key="8">
    <source>
        <dbReference type="ARBA" id="ARBA00023014"/>
    </source>
</evidence>
<dbReference type="InterPro" id="IPR017896">
    <property type="entry name" value="4Fe4S_Fe-S-bd"/>
</dbReference>
<comment type="function">
    <text evidence="9">Part of a complex that catalyzes the reversible reduction of CoM-S-S-CoB to the thiol-coenzymes H-S-CoM (coenzyme M) and H-S-CoB (coenzyme B).</text>
</comment>
<evidence type="ECO:0000256" key="9">
    <source>
        <dbReference type="RuleBase" id="RU366072"/>
    </source>
</evidence>